<comment type="caution">
    <text evidence="2">The sequence shown here is derived from an EMBL/GenBank/DDBJ whole genome shotgun (WGS) entry which is preliminary data.</text>
</comment>
<gene>
    <name evidence="2" type="ORF">SK128_011703</name>
</gene>
<reference evidence="2 3" key="1">
    <citation type="submission" date="2023-11" db="EMBL/GenBank/DDBJ databases">
        <title>Halocaridina rubra genome assembly.</title>
        <authorList>
            <person name="Smith C."/>
        </authorList>
    </citation>
    <scope>NUCLEOTIDE SEQUENCE [LARGE SCALE GENOMIC DNA]</scope>
    <source>
        <strain evidence="2">EP-1</strain>
        <tissue evidence="2">Whole</tissue>
    </source>
</reference>
<dbReference type="AlphaFoldDB" id="A0AAN8WPQ4"/>
<evidence type="ECO:0000256" key="1">
    <source>
        <dbReference type="SAM" id="Coils"/>
    </source>
</evidence>
<organism evidence="2 3">
    <name type="scientific">Halocaridina rubra</name>
    <name type="common">Hawaiian red shrimp</name>
    <dbReference type="NCBI Taxonomy" id="373956"/>
    <lineage>
        <taxon>Eukaryota</taxon>
        <taxon>Metazoa</taxon>
        <taxon>Ecdysozoa</taxon>
        <taxon>Arthropoda</taxon>
        <taxon>Crustacea</taxon>
        <taxon>Multicrustacea</taxon>
        <taxon>Malacostraca</taxon>
        <taxon>Eumalacostraca</taxon>
        <taxon>Eucarida</taxon>
        <taxon>Decapoda</taxon>
        <taxon>Pleocyemata</taxon>
        <taxon>Caridea</taxon>
        <taxon>Atyoidea</taxon>
        <taxon>Atyidae</taxon>
        <taxon>Halocaridina</taxon>
    </lineage>
</organism>
<feature type="non-terminal residue" evidence="2">
    <location>
        <position position="136"/>
    </location>
</feature>
<name>A0AAN8WPQ4_HALRR</name>
<sequence length="136" mass="15939">MHIPRFSKNAAKYKDTQDFMAPINHIMQLKEELQNEIRNKATEINTYVQILETSSVDEIKELFESIPKKSEYTPEETKLVQEYHTASKELNVLRLLSHCYAMSNDDGDIILRFAPKLAENPVRFLLWLTMNDDAEY</sequence>
<evidence type="ECO:0000313" key="2">
    <source>
        <dbReference type="EMBL" id="KAK7066823.1"/>
    </source>
</evidence>
<keyword evidence="3" id="KW-1185">Reference proteome</keyword>
<feature type="coiled-coil region" evidence="1">
    <location>
        <begin position="23"/>
        <end position="50"/>
    </location>
</feature>
<protein>
    <submittedName>
        <fullName evidence="2">Uncharacterized protein</fullName>
    </submittedName>
</protein>
<proteinExistence type="predicted"/>
<keyword evidence="1" id="KW-0175">Coiled coil</keyword>
<accession>A0AAN8WPQ4</accession>
<dbReference type="Proteomes" id="UP001381693">
    <property type="component" value="Unassembled WGS sequence"/>
</dbReference>
<evidence type="ECO:0000313" key="3">
    <source>
        <dbReference type="Proteomes" id="UP001381693"/>
    </source>
</evidence>
<dbReference type="EMBL" id="JAXCGZ010019005">
    <property type="protein sequence ID" value="KAK7066823.1"/>
    <property type="molecule type" value="Genomic_DNA"/>
</dbReference>